<reference evidence="3 4" key="1">
    <citation type="journal article" date="2016" name="Appl. Microbiol. Biotechnol.">
        <title>Characterization of T-DNA insertion mutants with decreased virulence in the entomopathogenic fungus Beauveria bassiana JEF-007.</title>
        <authorList>
            <person name="Kim S."/>
            <person name="Lee S.J."/>
            <person name="Nai Y.S."/>
            <person name="Yu J.S."/>
            <person name="Lee M.R."/>
            <person name="Yang Y.T."/>
            <person name="Kim J.S."/>
        </authorList>
    </citation>
    <scope>NUCLEOTIDE SEQUENCE [LARGE SCALE GENOMIC DNA]</scope>
    <source>
        <strain evidence="3 4">JEF-007</strain>
    </source>
</reference>
<gene>
    <name evidence="3" type="ORF">BM221_010596</name>
</gene>
<feature type="chain" id="PRO_5014666156" evidence="2">
    <location>
        <begin position="18"/>
        <end position="177"/>
    </location>
</feature>
<evidence type="ECO:0000313" key="3">
    <source>
        <dbReference type="EMBL" id="PMB63491.1"/>
    </source>
</evidence>
<protein>
    <submittedName>
        <fullName evidence="3">Uncharacterized protein</fullName>
    </submittedName>
</protein>
<dbReference type="Proteomes" id="UP000235728">
    <property type="component" value="Unassembled WGS sequence"/>
</dbReference>
<proteinExistence type="predicted"/>
<dbReference type="EMBL" id="MRVG01000020">
    <property type="protein sequence ID" value="PMB63491.1"/>
    <property type="molecule type" value="Genomic_DNA"/>
</dbReference>
<organism evidence="3 4">
    <name type="scientific">Beauveria bassiana</name>
    <name type="common">White muscardine disease fungus</name>
    <name type="synonym">Tritirachium shiotae</name>
    <dbReference type="NCBI Taxonomy" id="176275"/>
    <lineage>
        <taxon>Eukaryota</taxon>
        <taxon>Fungi</taxon>
        <taxon>Dikarya</taxon>
        <taxon>Ascomycota</taxon>
        <taxon>Pezizomycotina</taxon>
        <taxon>Sordariomycetes</taxon>
        <taxon>Hypocreomycetidae</taxon>
        <taxon>Hypocreales</taxon>
        <taxon>Cordycipitaceae</taxon>
        <taxon>Beauveria</taxon>
    </lineage>
</organism>
<dbReference type="OMA" id="WECEPET"/>
<feature type="region of interest" description="Disordered" evidence="1">
    <location>
        <begin position="81"/>
        <end position="104"/>
    </location>
</feature>
<keyword evidence="2" id="KW-0732">Signal</keyword>
<feature type="compositionally biased region" description="Low complexity" evidence="1">
    <location>
        <begin position="147"/>
        <end position="158"/>
    </location>
</feature>
<name>A0A2N6N8A7_BEABA</name>
<sequence>MHSLSLLLLGAAASVNAMLGAQIETVILPDNRYFCAEDCVHQGVFFGKTLAACPENETVVFLNKDGQPDIDSDTESSLLCRGHPALSKPGYGQRERKADDEVPKQCELRPIPDPGTVFGCLSERVPSGTSGETLQWADVAKLVEGAAAGAAGQQGSKPQPQPQPQPPAGQTSREKCN</sequence>
<evidence type="ECO:0000256" key="1">
    <source>
        <dbReference type="SAM" id="MobiDB-lite"/>
    </source>
</evidence>
<evidence type="ECO:0000256" key="2">
    <source>
        <dbReference type="SAM" id="SignalP"/>
    </source>
</evidence>
<feature type="region of interest" description="Disordered" evidence="1">
    <location>
        <begin position="147"/>
        <end position="177"/>
    </location>
</feature>
<comment type="caution">
    <text evidence="3">The sequence shown here is derived from an EMBL/GenBank/DDBJ whole genome shotgun (WGS) entry which is preliminary data.</text>
</comment>
<accession>A0A2N6N8A7</accession>
<feature type="compositionally biased region" description="Basic and acidic residues" evidence="1">
    <location>
        <begin position="93"/>
        <end position="104"/>
    </location>
</feature>
<dbReference type="AlphaFoldDB" id="A0A2N6N8A7"/>
<evidence type="ECO:0000313" key="4">
    <source>
        <dbReference type="Proteomes" id="UP000235728"/>
    </source>
</evidence>
<feature type="signal peptide" evidence="2">
    <location>
        <begin position="1"/>
        <end position="17"/>
    </location>
</feature>